<dbReference type="Proteomes" id="UP000014760">
    <property type="component" value="Unassembled WGS sequence"/>
</dbReference>
<dbReference type="HOGENOM" id="CLU_2729494_0_0_1"/>
<reference evidence="1 3" key="2">
    <citation type="journal article" date="2013" name="Nature">
        <title>Insights into bilaterian evolution from three spiralian genomes.</title>
        <authorList>
            <person name="Simakov O."/>
            <person name="Marletaz F."/>
            <person name="Cho S.J."/>
            <person name="Edsinger-Gonzales E."/>
            <person name="Havlak P."/>
            <person name="Hellsten U."/>
            <person name="Kuo D.H."/>
            <person name="Larsson T."/>
            <person name="Lv J."/>
            <person name="Arendt D."/>
            <person name="Savage R."/>
            <person name="Osoegawa K."/>
            <person name="de Jong P."/>
            <person name="Grimwood J."/>
            <person name="Chapman J.A."/>
            <person name="Shapiro H."/>
            <person name="Aerts A."/>
            <person name="Otillar R.P."/>
            <person name="Terry A.Y."/>
            <person name="Boore J.L."/>
            <person name="Grigoriev I.V."/>
            <person name="Lindberg D.R."/>
            <person name="Seaver E.C."/>
            <person name="Weisblat D.A."/>
            <person name="Putnam N.H."/>
            <person name="Rokhsar D.S."/>
        </authorList>
    </citation>
    <scope>NUCLEOTIDE SEQUENCE</scope>
    <source>
        <strain evidence="1 3">I ESC-2004</strain>
    </source>
</reference>
<dbReference type="AlphaFoldDB" id="R7U068"/>
<dbReference type="EnsemblMetazoa" id="CapteT135764">
    <property type="protein sequence ID" value="CapteP135764"/>
    <property type="gene ID" value="CapteG135764"/>
</dbReference>
<proteinExistence type="predicted"/>
<gene>
    <name evidence="1" type="ORF">CAPTEDRAFT_135764</name>
</gene>
<evidence type="ECO:0000313" key="1">
    <source>
        <dbReference type="EMBL" id="ELT99369.1"/>
    </source>
</evidence>
<reference evidence="3" key="1">
    <citation type="submission" date="2012-12" db="EMBL/GenBank/DDBJ databases">
        <authorList>
            <person name="Hellsten U."/>
            <person name="Grimwood J."/>
            <person name="Chapman J.A."/>
            <person name="Shapiro H."/>
            <person name="Aerts A."/>
            <person name="Otillar R.P."/>
            <person name="Terry A.Y."/>
            <person name="Boore J.L."/>
            <person name="Simakov O."/>
            <person name="Marletaz F."/>
            <person name="Cho S.-J."/>
            <person name="Edsinger-Gonzales E."/>
            <person name="Havlak P."/>
            <person name="Kuo D.-H."/>
            <person name="Larsson T."/>
            <person name="Lv J."/>
            <person name="Arendt D."/>
            <person name="Savage R."/>
            <person name="Osoegawa K."/>
            <person name="de Jong P."/>
            <person name="Lindberg D.R."/>
            <person name="Seaver E.C."/>
            <person name="Weisblat D.A."/>
            <person name="Putnam N.H."/>
            <person name="Grigoriev I.V."/>
            <person name="Rokhsar D.S."/>
        </authorList>
    </citation>
    <scope>NUCLEOTIDE SEQUENCE</scope>
    <source>
        <strain evidence="3">I ESC-2004</strain>
    </source>
</reference>
<organism evidence="1">
    <name type="scientific">Capitella teleta</name>
    <name type="common">Polychaete worm</name>
    <dbReference type="NCBI Taxonomy" id="283909"/>
    <lineage>
        <taxon>Eukaryota</taxon>
        <taxon>Metazoa</taxon>
        <taxon>Spiralia</taxon>
        <taxon>Lophotrochozoa</taxon>
        <taxon>Annelida</taxon>
        <taxon>Polychaeta</taxon>
        <taxon>Sedentaria</taxon>
        <taxon>Scolecida</taxon>
        <taxon>Capitellidae</taxon>
        <taxon>Capitella</taxon>
    </lineage>
</organism>
<feature type="non-terminal residue" evidence="1">
    <location>
        <position position="1"/>
    </location>
</feature>
<protein>
    <submittedName>
        <fullName evidence="1 2">Uncharacterized protein</fullName>
    </submittedName>
</protein>
<sequence>STAPSMTFDCTISDIRLPTVIAFQSFNLTPKIATTIHTHCVSHSTCLLTLIFPFCSVNSINSLVNQVEFANK</sequence>
<name>R7U068_CAPTE</name>
<dbReference type="EMBL" id="KB306940">
    <property type="protein sequence ID" value="ELT99369.1"/>
    <property type="molecule type" value="Genomic_DNA"/>
</dbReference>
<dbReference type="EMBL" id="AMQN01010067">
    <property type="status" value="NOT_ANNOTATED_CDS"/>
    <property type="molecule type" value="Genomic_DNA"/>
</dbReference>
<accession>R7U068</accession>
<reference evidence="2" key="3">
    <citation type="submission" date="2015-06" db="UniProtKB">
        <authorList>
            <consortium name="EnsemblMetazoa"/>
        </authorList>
    </citation>
    <scope>IDENTIFICATION</scope>
</reference>
<evidence type="ECO:0000313" key="3">
    <source>
        <dbReference type="Proteomes" id="UP000014760"/>
    </source>
</evidence>
<keyword evidence="3" id="KW-1185">Reference proteome</keyword>
<evidence type="ECO:0000313" key="2">
    <source>
        <dbReference type="EnsemblMetazoa" id="CapteP135764"/>
    </source>
</evidence>